<dbReference type="AlphaFoldDB" id="A0A224VE04"/>
<dbReference type="Gene3D" id="1.10.357.10">
    <property type="entry name" value="Tetracycline Repressor, domain 2"/>
    <property type="match status" value="1"/>
</dbReference>
<protein>
    <submittedName>
        <fullName evidence="1">TetR family transcriptional regulator</fullName>
    </submittedName>
</protein>
<dbReference type="EMBL" id="PUFL01000009">
    <property type="protein sequence ID" value="TDG94885.1"/>
    <property type="molecule type" value="Genomic_DNA"/>
</dbReference>
<dbReference type="OrthoDB" id="9810250at2"/>
<dbReference type="RefSeq" id="WP_057961619.1">
    <property type="nucleotide sequence ID" value="NZ_BAAAXO010000039.1"/>
</dbReference>
<comment type="caution">
    <text evidence="1">The sequence shown here is derived from an EMBL/GenBank/DDBJ whole genome shotgun (WGS) entry which is preliminary data.</text>
</comment>
<dbReference type="Proteomes" id="UP000294668">
    <property type="component" value="Unassembled WGS sequence"/>
</dbReference>
<accession>A0A224VE04</accession>
<gene>
    <name evidence="1" type="primary">tetR_4</name>
    <name evidence="2" type="ORF">C5L28_000924</name>
    <name evidence="1" type="ORF">LPKJCM_00413</name>
</gene>
<dbReference type="PANTHER" id="PTHR43479:SF11">
    <property type="entry name" value="ACREF_ENVCD OPERON REPRESSOR-RELATED"/>
    <property type="match status" value="1"/>
</dbReference>
<evidence type="ECO:0000313" key="3">
    <source>
        <dbReference type="Proteomes" id="UP000214739"/>
    </source>
</evidence>
<evidence type="ECO:0000313" key="1">
    <source>
        <dbReference type="EMBL" id="GAW71333.1"/>
    </source>
</evidence>
<organism evidence="1 3">
    <name type="scientific">Lentilactobacillus parakefiri</name>
    <dbReference type="NCBI Taxonomy" id="152332"/>
    <lineage>
        <taxon>Bacteria</taxon>
        <taxon>Bacillati</taxon>
        <taxon>Bacillota</taxon>
        <taxon>Bacilli</taxon>
        <taxon>Lactobacillales</taxon>
        <taxon>Lactobacillaceae</taxon>
        <taxon>Lentilactobacillus</taxon>
    </lineage>
</organism>
<reference evidence="2 4" key="2">
    <citation type="journal article" date="2019" name="Appl. Microbiol. Biotechnol.">
        <title>Uncovering carbohydrate metabolism through a genotype-phenotype association study of 56 lactic acid bacteria genomes.</title>
        <authorList>
            <person name="Buron-Moles G."/>
            <person name="Chailyan A."/>
            <person name="Dolejs I."/>
            <person name="Forster J."/>
            <person name="Miks M.H."/>
        </authorList>
    </citation>
    <scope>NUCLEOTIDE SEQUENCE [LARGE SCALE GENOMIC DNA]</scope>
    <source>
        <strain evidence="2 4">DSM 10551</strain>
    </source>
</reference>
<evidence type="ECO:0000313" key="4">
    <source>
        <dbReference type="Proteomes" id="UP000294668"/>
    </source>
</evidence>
<proteinExistence type="predicted"/>
<evidence type="ECO:0000313" key="2">
    <source>
        <dbReference type="EMBL" id="TDG94885.1"/>
    </source>
</evidence>
<keyword evidence="4" id="KW-1185">Reference proteome</keyword>
<dbReference type="Proteomes" id="UP000214739">
    <property type="component" value="Unassembled WGS sequence"/>
</dbReference>
<dbReference type="InterPro" id="IPR050624">
    <property type="entry name" value="HTH-type_Tx_Regulator"/>
</dbReference>
<reference evidence="2" key="3">
    <citation type="submission" date="2019-02" db="EMBL/GenBank/DDBJ databases">
        <authorList>
            <person name="Buron G."/>
            <person name="Chaylann A."/>
            <person name="Dolejs I."/>
            <person name="Forster J."/>
            <person name="Miks M.H."/>
        </authorList>
    </citation>
    <scope>NUCLEOTIDE SEQUENCE</scope>
    <source>
        <strain evidence="2">DSM 10551</strain>
    </source>
</reference>
<dbReference type="PANTHER" id="PTHR43479">
    <property type="entry name" value="ACREF/ENVCD OPERON REPRESSOR-RELATED"/>
    <property type="match status" value="1"/>
</dbReference>
<reference evidence="1 3" key="1">
    <citation type="journal article" date="2017" name="Biosci Microbiota Food Health">
        <title>Genomic characterization reconfirms the taxonomic status of Lactobacillus parakefiri.</title>
        <authorList>
            <person name="Tanizawa Y."/>
            <person name="Kobayashi H."/>
            <person name="Kaminuma E."/>
            <person name="Sakamoto M."/>
            <person name="Ohkuma M."/>
            <person name="Nakamura Y."/>
            <person name="Arita M."/>
            <person name="Tohno M."/>
        </authorList>
    </citation>
    <scope>NUCLEOTIDE SEQUENCE [LARGE SCALE GENOMIC DNA]</scope>
    <source>
        <strain evidence="1 3">JCM 8573</strain>
    </source>
</reference>
<dbReference type="SUPFAM" id="SSF46689">
    <property type="entry name" value="Homeodomain-like"/>
    <property type="match status" value="1"/>
</dbReference>
<sequence length="232" mass="27084">MFQNISMKQTIFRAFITVMEGKVPEAKAATRLSNGREMIRSVSVTEITRQAHINRRTFYTYFHDVYDLFDQLEDKYADDLDQFIQGWEDQSDPMRAISESVGKVVDYMSQNSRGMKLVSTIDTTIFTMMIQNNVKRAITIFNDLFDQGRLGPKVTPDRKWEFDYTVIFLTSGFAWVCYDWLKHPDEFPKEKLKQLISSTFMGAYKLVQSDELLNPSQLQEVFQKQRAAVKCD</sequence>
<name>A0A224VE04_9LACO</name>
<dbReference type="InterPro" id="IPR009057">
    <property type="entry name" value="Homeodomain-like_sf"/>
</dbReference>
<dbReference type="EMBL" id="BDGB01000029">
    <property type="protein sequence ID" value="GAW71333.1"/>
    <property type="molecule type" value="Genomic_DNA"/>
</dbReference>